<keyword evidence="4" id="KW-1185">Reference proteome</keyword>
<evidence type="ECO:0000313" key="3">
    <source>
        <dbReference type="EMBL" id="VUC24872.1"/>
    </source>
</evidence>
<dbReference type="PANTHER" id="PTHR37534:SF49">
    <property type="entry name" value="LYSINE BIOSYNTHESIS REGULATORY PROTEIN LYS14"/>
    <property type="match status" value="1"/>
</dbReference>
<organism evidence="3 4">
    <name type="scientific">Bionectria ochroleuca</name>
    <name type="common">Gliocladium roseum</name>
    <dbReference type="NCBI Taxonomy" id="29856"/>
    <lineage>
        <taxon>Eukaryota</taxon>
        <taxon>Fungi</taxon>
        <taxon>Dikarya</taxon>
        <taxon>Ascomycota</taxon>
        <taxon>Pezizomycotina</taxon>
        <taxon>Sordariomycetes</taxon>
        <taxon>Hypocreomycetidae</taxon>
        <taxon>Hypocreales</taxon>
        <taxon>Bionectriaceae</taxon>
        <taxon>Clonostachys</taxon>
    </lineage>
</organism>
<dbReference type="Proteomes" id="UP000766486">
    <property type="component" value="Unassembled WGS sequence"/>
</dbReference>
<protein>
    <recommendedName>
        <fullName evidence="5">Zn(2)-C6 fungal-type domain-containing protein</fullName>
    </recommendedName>
</protein>
<keyword evidence="2" id="KW-0539">Nucleus</keyword>
<dbReference type="EMBL" id="CABFNS010000729">
    <property type="protein sequence ID" value="VUC24872.1"/>
    <property type="molecule type" value="Genomic_DNA"/>
</dbReference>
<dbReference type="InterPro" id="IPR001138">
    <property type="entry name" value="Zn2Cys6_DnaBD"/>
</dbReference>
<evidence type="ECO:0000313" key="4">
    <source>
        <dbReference type="Proteomes" id="UP000766486"/>
    </source>
</evidence>
<evidence type="ECO:0008006" key="5">
    <source>
        <dbReference type="Google" id="ProtNLM"/>
    </source>
</evidence>
<dbReference type="SUPFAM" id="SSF57701">
    <property type="entry name" value="Zn2/Cys6 DNA-binding domain"/>
    <property type="match status" value="1"/>
</dbReference>
<sequence>MKTRNGCWTCKSKPRSRPPLSPISLTRTGRKIGCDRNIPNCNNCSRTSRQCLGYGLRLTWPGCQNKQGHRQDALTYEPPSSDTAIEQHRGRQFISFREMDILASKEHVFGQNLWEKYLVERPQFTLSLHSPIVGQVAILLNYLHAMGFLMRCCPWHCPAAMLRLQHCRMRCLQYRPIITLAQNEQRSTISRLSESLSSQDSNAYNHISDVQLAACLMLAMYSVCLILSNAWPSVVLTFIQVFDNDDGNWHVHLQGSRGLVQLSATNQHRDPSSFLLTWLLYYEVLGNFSHPSHASSYDVGAICIQGSRLEDNYIIGHLGCSVEILEIIHEINGLRSRTSQPTDHQDLQPNTESRIWLDGRLQALNQRIHPDENLCTTRAERCRTLITAELYRLAAILYLQRVCPIEGDHARRVAYLGQAFDAYAKLETVSSPWPLFVVACESRKDKQRVIILDILDEMNRARSIGNLVDMRNAIEMYWKQCDLRADMDQARQLEWWRFVDCGITVPWFV</sequence>
<evidence type="ECO:0000256" key="2">
    <source>
        <dbReference type="ARBA" id="ARBA00023242"/>
    </source>
</evidence>
<accession>A0ABY6U3N6</accession>
<dbReference type="CDD" id="cd00067">
    <property type="entry name" value="GAL4"/>
    <property type="match status" value="1"/>
</dbReference>
<dbReference type="InterPro" id="IPR021858">
    <property type="entry name" value="Fun_TF"/>
</dbReference>
<name>A0ABY6U3N6_BIOOC</name>
<comment type="subcellular location">
    <subcellularLocation>
        <location evidence="1">Nucleus</location>
    </subcellularLocation>
</comment>
<gene>
    <name evidence="3" type="ORF">CLO192961_LOCUS154604</name>
</gene>
<dbReference type="Pfam" id="PF11951">
    <property type="entry name" value="Fungal_trans_2"/>
    <property type="match status" value="1"/>
</dbReference>
<reference evidence="3 4" key="1">
    <citation type="submission" date="2019-06" db="EMBL/GenBank/DDBJ databases">
        <authorList>
            <person name="Broberg M."/>
        </authorList>
    </citation>
    <scope>NUCLEOTIDE SEQUENCE [LARGE SCALE GENOMIC DNA]</scope>
</reference>
<proteinExistence type="predicted"/>
<comment type="caution">
    <text evidence="3">The sequence shown here is derived from an EMBL/GenBank/DDBJ whole genome shotgun (WGS) entry which is preliminary data.</text>
</comment>
<dbReference type="InterPro" id="IPR036864">
    <property type="entry name" value="Zn2-C6_fun-type_DNA-bd_sf"/>
</dbReference>
<evidence type="ECO:0000256" key="1">
    <source>
        <dbReference type="ARBA" id="ARBA00004123"/>
    </source>
</evidence>
<dbReference type="PANTHER" id="PTHR37534">
    <property type="entry name" value="TRANSCRIPTIONAL ACTIVATOR PROTEIN UGA3"/>
    <property type="match status" value="1"/>
</dbReference>